<keyword evidence="6" id="KW-0964">Secreted</keyword>
<comment type="catalytic activity">
    <reaction evidence="10">
        <text>pyranose + acceptor = pyranos-2-ulose + reduced acceptor.</text>
        <dbReference type="EC" id="1.1.99.29"/>
    </reaction>
</comment>
<comment type="subunit">
    <text evidence="4">Monomer.</text>
</comment>
<protein>
    <recommendedName>
        <fullName evidence="5">pyranose dehydrogenase (acceptor)</fullName>
        <ecNumber evidence="5">1.1.99.29</ecNumber>
    </recommendedName>
</protein>
<dbReference type="AlphaFoldDB" id="A0A0D2M029"/>
<evidence type="ECO:0000256" key="12">
    <source>
        <dbReference type="ARBA" id="ARBA00034029"/>
    </source>
</evidence>
<dbReference type="Proteomes" id="UP000054270">
    <property type="component" value="Unassembled WGS sequence"/>
</dbReference>
<evidence type="ECO:0000256" key="2">
    <source>
        <dbReference type="ARBA" id="ARBA00004613"/>
    </source>
</evidence>
<keyword evidence="17" id="KW-0732">Signal</keyword>
<dbReference type="Pfam" id="PF05199">
    <property type="entry name" value="GMC_oxred_C"/>
    <property type="match status" value="1"/>
</dbReference>
<sequence>MKSTAFQGKLLTSALFVSCSLALTLTNPSELNATSYDYIIVGAGTSGLALANRLTEDPAISVLVLEAGISDDNVVPVMAPFLGPTVTPNTPYDWNYTVIPQVGLDGRSFPYPRGRILGGSSSANYMIHQYGTNENWDRMAKVTKDSGWSWNNMKKYIERHENFIEPLDGHNTTDQFIPSLHSYSGTLDISLYVATQDIDNRVITTTQQLREFPYNEDISGIDNDLLGIGWAQSSMSKGVRASSSTSYLAAANSRPNLTVLINAMVTKLLPTGASGGLRSFRNVEFVDARTAKVTPTFQVQAKKEVILSAGSVGTPQILQLSGIGAAEDLAPLGIPVLVENPHVGRNLQDHPLLPNIFTVHENTSMDHILRDPIAVQAGITEWAESRSGFITNNVINNLGFQRLHPTVLEAFTDPSAGPHTPHFEIIFANYWLDPVTPIPATGSYFTILTAVLTPTSRGTVKIRSTNPFDAPLINPNMLGTAFDAHVMREAIKAIKRFASAPAWDDYITGVVGKFWSHSDATLDAHARQHTTTVFHPTSSASMTSHASTEGVVNPDLTVKGTEGLRIVDLSVVPFIPSCHPQGTAYLVAERAADLLKLHHRMNYIDDLAPQFVIA</sequence>
<feature type="binding site" evidence="16">
    <location>
        <begin position="45"/>
        <end position="46"/>
    </location>
    <ligand>
        <name>FAD</name>
        <dbReference type="ChEBI" id="CHEBI:57692"/>
    </ligand>
</feature>
<feature type="active site" description="Proton donor" evidence="15">
    <location>
        <position position="535"/>
    </location>
</feature>
<feature type="domain" description="Glucose-methanol-choline oxidoreductase N-terminal" evidence="18">
    <location>
        <begin position="310"/>
        <end position="324"/>
    </location>
</feature>
<feature type="signal peptide" evidence="17">
    <location>
        <begin position="1"/>
        <end position="22"/>
    </location>
</feature>
<evidence type="ECO:0000256" key="15">
    <source>
        <dbReference type="PIRSR" id="PIRSR000137-1"/>
    </source>
</evidence>
<keyword evidence="8 16" id="KW-0274">FAD</keyword>
<evidence type="ECO:0000256" key="9">
    <source>
        <dbReference type="ARBA" id="ARBA00024699"/>
    </source>
</evidence>
<evidence type="ECO:0000256" key="1">
    <source>
        <dbReference type="ARBA" id="ARBA00001974"/>
    </source>
</evidence>
<name>A0A0D2M029_HYPSF</name>
<evidence type="ECO:0000256" key="11">
    <source>
        <dbReference type="ARBA" id="ARBA00034010"/>
    </source>
</evidence>
<keyword evidence="20" id="KW-1185">Reference proteome</keyword>
<dbReference type="PANTHER" id="PTHR11552:SF147">
    <property type="entry name" value="CHOLINE DEHYDROGENASE, MITOCHONDRIAL"/>
    <property type="match status" value="1"/>
</dbReference>
<keyword evidence="7" id="KW-0285">Flavoprotein</keyword>
<dbReference type="PANTHER" id="PTHR11552">
    <property type="entry name" value="GLUCOSE-METHANOL-CHOLINE GMC OXIDOREDUCTASE"/>
    <property type="match status" value="1"/>
</dbReference>
<comment type="similarity">
    <text evidence="3">Belongs to the GMC oxidoreductase family.</text>
</comment>
<comment type="catalytic activity">
    <reaction evidence="12">
        <text>pyranose + acceptor = pyranos-3-ulose + reduced acceptor.</text>
        <dbReference type="EC" id="1.1.99.29"/>
    </reaction>
</comment>
<evidence type="ECO:0000256" key="5">
    <source>
        <dbReference type="ARBA" id="ARBA00013177"/>
    </source>
</evidence>
<evidence type="ECO:0000256" key="6">
    <source>
        <dbReference type="ARBA" id="ARBA00022525"/>
    </source>
</evidence>
<evidence type="ECO:0000256" key="8">
    <source>
        <dbReference type="ARBA" id="ARBA00022827"/>
    </source>
</evidence>
<dbReference type="SUPFAM" id="SSF51905">
    <property type="entry name" value="FAD/NAD(P)-binding domain"/>
    <property type="match status" value="1"/>
</dbReference>
<dbReference type="EMBL" id="KN817619">
    <property type="protein sequence ID" value="KJA16558.1"/>
    <property type="molecule type" value="Genomic_DNA"/>
</dbReference>
<comment type="catalytic activity">
    <reaction evidence="11">
        <text>pyranose + acceptor = pyranos-2,3-diulose + reduced acceptor.</text>
        <dbReference type="EC" id="1.1.99.29"/>
    </reaction>
</comment>
<dbReference type="EC" id="1.1.99.29" evidence="5"/>
<feature type="chain" id="PRO_5002247364" description="pyranose dehydrogenase (acceptor)" evidence="17">
    <location>
        <begin position="23"/>
        <end position="614"/>
    </location>
</feature>
<evidence type="ECO:0000256" key="4">
    <source>
        <dbReference type="ARBA" id="ARBA00011245"/>
    </source>
</evidence>
<evidence type="ECO:0000313" key="19">
    <source>
        <dbReference type="EMBL" id="KJA16558.1"/>
    </source>
</evidence>
<accession>A0A0D2M029</accession>
<dbReference type="STRING" id="945553.A0A0D2M029"/>
<evidence type="ECO:0000256" key="7">
    <source>
        <dbReference type="ARBA" id="ARBA00022630"/>
    </source>
</evidence>
<comment type="function">
    <text evidence="9">Catalyzes the single-oxidation or sequential double oxidation reaction of carbohydrates primarily at carbon-2 and/or carbon-3 with the concomitant reduction of the flavin. The enzyme exhibits a broad sugar substrate specificity, oxidizing different aldopyranoses to the corresponding C-1, C-2, C-3 or C-1,2, C-2,3 and C-3,4 (di)dehydro sugars with substrate-specific regioselectivity. Accepts only a narrow range of electron acceptors such as substituted benzoquinones and complexed metal ions and reacts extremely slowly with O(2) as acceptor. May play a role in the natural recycling of plant matter by oxidizing all major monosaccharides in lignocellulose and by reducing quinone compounds or reactive radical species generated during lignin depolymerization.</text>
</comment>
<evidence type="ECO:0000313" key="20">
    <source>
        <dbReference type="Proteomes" id="UP000054270"/>
    </source>
</evidence>
<dbReference type="PIRSF" id="PIRSF000137">
    <property type="entry name" value="Alcohol_oxidase"/>
    <property type="match status" value="1"/>
</dbReference>
<evidence type="ECO:0000259" key="18">
    <source>
        <dbReference type="PROSITE" id="PS00624"/>
    </source>
</evidence>
<evidence type="ECO:0000256" key="10">
    <source>
        <dbReference type="ARBA" id="ARBA00033986"/>
    </source>
</evidence>
<dbReference type="OMA" id="IDHNGER"/>
<feature type="active site" description="Proton acceptor" evidence="15">
    <location>
        <position position="579"/>
    </location>
</feature>
<dbReference type="Pfam" id="PF00732">
    <property type="entry name" value="GMC_oxred_N"/>
    <property type="match status" value="1"/>
</dbReference>
<dbReference type="OrthoDB" id="269227at2759"/>
<evidence type="ECO:0000256" key="17">
    <source>
        <dbReference type="SAM" id="SignalP"/>
    </source>
</evidence>
<comment type="cofactor">
    <cofactor evidence="1 16">
        <name>FAD</name>
        <dbReference type="ChEBI" id="CHEBI:57692"/>
    </cofactor>
</comment>
<feature type="binding site" evidence="16">
    <location>
        <position position="265"/>
    </location>
    <ligand>
        <name>FAD</name>
        <dbReference type="ChEBI" id="CHEBI:57692"/>
    </ligand>
</feature>
<feature type="binding site" evidence="16">
    <location>
        <begin position="580"/>
        <end position="581"/>
    </location>
    <ligand>
        <name>FAD</name>
        <dbReference type="ChEBI" id="CHEBI:57692"/>
    </ligand>
</feature>
<organism evidence="19 20">
    <name type="scientific">Hypholoma sublateritium (strain FD-334 SS-4)</name>
    <dbReference type="NCBI Taxonomy" id="945553"/>
    <lineage>
        <taxon>Eukaryota</taxon>
        <taxon>Fungi</taxon>
        <taxon>Dikarya</taxon>
        <taxon>Basidiomycota</taxon>
        <taxon>Agaricomycotina</taxon>
        <taxon>Agaricomycetes</taxon>
        <taxon>Agaricomycetidae</taxon>
        <taxon>Agaricales</taxon>
        <taxon>Agaricineae</taxon>
        <taxon>Strophariaceae</taxon>
        <taxon>Hypholoma</taxon>
    </lineage>
</organism>
<evidence type="ECO:0000256" key="3">
    <source>
        <dbReference type="ARBA" id="ARBA00010790"/>
    </source>
</evidence>
<dbReference type="SUPFAM" id="SSF54373">
    <property type="entry name" value="FAD-linked reductases, C-terminal domain"/>
    <property type="match status" value="1"/>
</dbReference>
<dbReference type="PROSITE" id="PS00624">
    <property type="entry name" value="GMC_OXRED_2"/>
    <property type="match status" value="1"/>
</dbReference>
<dbReference type="InterPro" id="IPR012132">
    <property type="entry name" value="GMC_OxRdtase"/>
</dbReference>
<comment type="catalytic activity">
    <reaction evidence="13">
        <text>a pyranoside + acceptor = a pyranosid-3-ulose + reduced acceptor.</text>
        <dbReference type="EC" id="1.1.99.29"/>
    </reaction>
</comment>
<dbReference type="Gene3D" id="3.30.560.10">
    <property type="entry name" value="Glucose Oxidase, domain 3"/>
    <property type="match status" value="1"/>
</dbReference>
<reference evidence="20" key="1">
    <citation type="submission" date="2014-04" db="EMBL/GenBank/DDBJ databases">
        <title>Evolutionary Origins and Diversification of the Mycorrhizal Mutualists.</title>
        <authorList>
            <consortium name="DOE Joint Genome Institute"/>
            <consortium name="Mycorrhizal Genomics Consortium"/>
            <person name="Kohler A."/>
            <person name="Kuo A."/>
            <person name="Nagy L.G."/>
            <person name="Floudas D."/>
            <person name="Copeland A."/>
            <person name="Barry K.W."/>
            <person name="Cichocki N."/>
            <person name="Veneault-Fourrey C."/>
            <person name="LaButti K."/>
            <person name="Lindquist E.A."/>
            <person name="Lipzen A."/>
            <person name="Lundell T."/>
            <person name="Morin E."/>
            <person name="Murat C."/>
            <person name="Riley R."/>
            <person name="Ohm R."/>
            <person name="Sun H."/>
            <person name="Tunlid A."/>
            <person name="Henrissat B."/>
            <person name="Grigoriev I.V."/>
            <person name="Hibbett D.S."/>
            <person name="Martin F."/>
        </authorList>
    </citation>
    <scope>NUCLEOTIDE SEQUENCE [LARGE SCALE GENOMIC DNA]</scope>
    <source>
        <strain evidence="20">FD-334 SS-4</strain>
    </source>
</reference>
<proteinExistence type="inferred from homology"/>
<dbReference type="GO" id="GO:0033718">
    <property type="term" value="F:pyranose dehydrogenase (acceptor) activity"/>
    <property type="evidence" value="ECO:0007669"/>
    <property type="project" value="UniProtKB-EC"/>
</dbReference>
<evidence type="ECO:0000256" key="16">
    <source>
        <dbReference type="PIRSR" id="PIRSR000137-2"/>
    </source>
</evidence>
<comment type="subcellular location">
    <subcellularLocation>
        <location evidence="2">Secreted</location>
    </subcellularLocation>
</comment>
<dbReference type="GO" id="GO:0005576">
    <property type="term" value="C:extracellular region"/>
    <property type="evidence" value="ECO:0007669"/>
    <property type="project" value="UniProtKB-SubCell"/>
</dbReference>
<dbReference type="Gene3D" id="3.50.50.60">
    <property type="entry name" value="FAD/NAD(P)-binding domain"/>
    <property type="match status" value="1"/>
</dbReference>
<comment type="catalytic activity">
    <reaction evidence="14">
        <text>a pyranoside + acceptor = a pyranosid-3,4-diulose + reduced acceptor.</text>
        <dbReference type="EC" id="1.1.99.29"/>
    </reaction>
</comment>
<evidence type="ECO:0000256" key="13">
    <source>
        <dbReference type="ARBA" id="ARBA00034050"/>
    </source>
</evidence>
<dbReference type="InterPro" id="IPR036188">
    <property type="entry name" value="FAD/NAD-bd_sf"/>
</dbReference>
<dbReference type="GO" id="GO:0050660">
    <property type="term" value="F:flavin adenine dinucleotide binding"/>
    <property type="evidence" value="ECO:0007669"/>
    <property type="project" value="InterPro"/>
</dbReference>
<dbReference type="InterPro" id="IPR000172">
    <property type="entry name" value="GMC_OxRdtase_N"/>
</dbReference>
<dbReference type="InterPro" id="IPR007867">
    <property type="entry name" value="GMC_OxRtase_C"/>
</dbReference>
<evidence type="ECO:0000256" key="14">
    <source>
        <dbReference type="ARBA" id="ARBA00034059"/>
    </source>
</evidence>
<gene>
    <name evidence="19" type="ORF">HYPSUDRAFT_47271</name>
</gene>